<reference evidence="1" key="1">
    <citation type="submission" date="2022-07" db="EMBL/GenBank/DDBJ databases">
        <title>Phylogenomic reconstructions and comparative analyses of Kickxellomycotina fungi.</title>
        <authorList>
            <person name="Reynolds N.K."/>
            <person name="Stajich J.E."/>
            <person name="Barry K."/>
            <person name="Grigoriev I.V."/>
            <person name="Crous P."/>
            <person name="Smith M.E."/>
        </authorList>
    </citation>
    <scope>NUCLEOTIDE SEQUENCE</scope>
    <source>
        <strain evidence="1">Benny 63K</strain>
    </source>
</reference>
<gene>
    <name evidence="1" type="ORF">LPJ66_001491</name>
</gene>
<keyword evidence="2" id="KW-1185">Reference proteome</keyword>
<sequence length="1244" mass="132688">MLYGGLGGTEDSMLQALLSSLPEPPVTRPEAPRSVFTHLAGGQLPPPLSPPSSPKLHSSEFDYSILPEGPPTAFAHNIEGIIKPAADTSPQYCVSGTLSRAVNPPSEGNSDYRHQPQQRLPSAVEPGTAVENIPAAALPLGYSETAMGCTPPHQPSDMTKSSSFGASRAYAWSFGYSDIGDNLATMRPPSVLFDKSLGDMSDLSQFTATLETPASSRRNTDEVSLSQEHREQLQRIPSLHIVESMVNAMGTSAVAHAGDVSPQLLMLDAEMPPVSPFFSRISAKDIVVARETVQRARLTRRNTFGLYTTVEEPQVQSRSKQRDTWCAPNRESIYASNGQINSAAPTRMSLLGPMDRWAALASNASLSLDEEGPEEWLGNQEPPISPHFTGPSSLARNQAIIKTPARSIQPARERTFKVDVYSPFSSPLNSKALPRVTISEFVRGEFGHTLVEVEDFGSDSDVRRALRGYPWILSLCSLQRQRQQQHNEQSLAASRLRLPSRCQHSPALGGFGLTRPTMSFMVSNASTVKLVSDSNVRAIDIEAMVEAYLPTIHALLQPTETIDEDLESDSNHECTPSESSSFTITGKSAYAESYQSASSDDTLRRSAPTAAPTVSSTPSIRLKPSSLRKPSRRSDLGLGAKPEPSAASRQLRAPSSVMNLRGAFVDLDGQQAARMADRRSSNHSLSQLGSSRSLLPVPSCRRRSEVESLITQANAVLNSGMRRSSTYHPPVSTPARHTMPPRASFPVSFGSSKEARALRSSIASPRSMAMGLNGSRYSLASEPGYDSSLISRIPSPVSGLRAPVSLAATLSRHQQHRLDAARNDVGATGFNDEFSQPSRSLNAEVYAAHRSSTGSGGGAQMLSQACGTRTSSASIGALGGTNVSRLSSSNGGSLPLTYKRTSQDHPAASTPAAKAANTTSVGANGQGVRRLPSASQLRLAGSTTIRRINLNSSGYGITSNGRVGPANGPNANGERNSDELKTRRSVTVGSASASASGLQRPSIQNLFKQDDEFLTLRPVHTPDIVPRTIDPRLVERAMTPMLKTNVGILHSSIADMLRTNASPHAKVSTITFAYTLSDDDDDEVEDFGEFCARNVPQSPDGAAIALATVPEVSPNTEEALQSHLSPLNSPAGLPVVDFAESTTPKASTSNTAIRSSFSGRFGRPSFLSRNRTKSLAKPETTSSTVSGIPMPSFSSFMSPSSKPAPVKPAKTAPPVASASPAVASSIPTLRKARSLWTLRSSVAK</sequence>
<accession>A0ACC1IT30</accession>
<dbReference type="Proteomes" id="UP001150581">
    <property type="component" value="Unassembled WGS sequence"/>
</dbReference>
<name>A0ACC1IT30_9FUNG</name>
<comment type="caution">
    <text evidence="1">The sequence shown here is derived from an EMBL/GenBank/DDBJ whole genome shotgun (WGS) entry which is preliminary data.</text>
</comment>
<proteinExistence type="predicted"/>
<evidence type="ECO:0000313" key="1">
    <source>
        <dbReference type="EMBL" id="KAJ1900406.1"/>
    </source>
</evidence>
<protein>
    <submittedName>
        <fullName evidence="1">Uncharacterized protein</fullName>
    </submittedName>
</protein>
<dbReference type="EMBL" id="JANBPG010000082">
    <property type="protein sequence ID" value="KAJ1900406.1"/>
    <property type="molecule type" value="Genomic_DNA"/>
</dbReference>
<organism evidence="1 2">
    <name type="scientific">Kickxella alabastrina</name>
    <dbReference type="NCBI Taxonomy" id="61397"/>
    <lineage>
        <taxon>Eukaryota</taxon>
        <taxon>Fungi</taxon>
        <taxon>Fungi incertae sedis</taxon>
        <taxon>Zoopagomycota</taxon>
        <taxon>Kickxellomycotina</taxon>
        <taxon>Kickxellomycetes</taxon>
        <taxon>Kickxellales</taxon>
        <taxon>Kickxellaceae</taxon>
        <taxon>Kickxella</taxon>
    </lineage>
</organism>
<evidence type="ECO:0000313" key="2">
    <source>
        <dbReference type="Proteomes" id="UP001150581"/>
    </source>
</evidence>